<dbReference type="Pfam" id="PF10589">
    <property type="entry name" value="NADH_4Fe-4S"/>
    <property type="match status" value="1"/>
</dbReference>
<evidence type="ECO:0000256" key="2">
    <source>
        <dbReference type="ARBA" id="ARBA00022485"/>
    </source>
</evidence>
<dbReference type="SUPFAM" id="SSF140490">
    <property type="entry name" value="Nqo1C-terminal domain-like"/>
    <property type="match status" value="1"/>
</dbReference>
<dbReference type="EMBL" id="VMGN01000008">
    <property type="protein sequence ID" value="TSC94687.1"/>
    <property type="molecule type" value="Genomic_DNA"/>
</dbReference>
<dbReference type="GO" id="GO:0046872">
    <property type="term" value="F:metal ion binding"/>
    <property type="evidence" value="ECO:0007669"/>
    <property type="project" value="UniProtKB-KW"/>
</dbReference>
<dbReference type="Gene3D" id="1.20.1440.230">
    <property type="entry name" value="NADH-ubiquinone oxidoreductase 51kDa subunit, iron-sulphur binding domain"/>
    <property type="match status" value="1"/>
</dbReference>
<keyword evidence="3" id="KW-0479">Metal-binding</keyword>
<keyword evidence="2" id="KW-0004">4Fe-4S</keyword>
<protein>
    <submittedName>
        <fullName evidence="7">Hydrogen dehydrogenase</fullName>
    </submittedName>
</protein>
<dbReference type="GO" id="GO:0010181">
    <property type="term" value="F:FMN binding"/>
    <property type="evidence" value="ECO:0007669"/>
    <property type="project" value="InterPro"/>
</dbReference>
<dbReference type="Proteomes" id="UP000316495">
    <property type="component" value="Unassembled WGS sequence"/>
</dbReference>
<dbReference type="InterPro" id="IPR011538">
    <property type="entry name" value="Nuo51_FMN-bd"/>
</dbReference>
<evidence type="ECO:0000256" key="1">
    <source>
        <dbReference type="ARBA" id="ARBA00007523"/>
    </source>
</evidence>
<name>A0A554LP95_9BACT</name>
<evidence type="ECO:0000313" key="7">
    <source>
        <dbReference type="EMBL" id="TSC94687.1"/>
    </source>
</evidence>
<dbReference type="InterPro" id="IPR037225">
    <property type="entry name" value="Nuo51_FMN-bd_sf"/>
</dbReference>
<dbReference type="Pfam" id="PF01512">
    <property type="entry name" value="Complex1_51K"/>
    <property type="match status" value="1"/>
</dbReference>
<evidence type="ECO:0000256" key="3">
    <source>
        <dbReference type="ARBA" id="ARBA00022723"/>
    </source>
</evidence>
<comment type="caution">
    <text evidence="7">The sequence shown here is derived from an EMBL/GenBank/DDBJ whole genome shotgun (WGS) entry which is preliminary data.</text>
</comment>
<gene>
    <name evidence="7" type="ORF">Athens101428_202</name>
</gene>
<keyword evidence="4" id="KW-0408">Iron</keyword>
<keyword evidence="5" id="KW-0411">Iron-sulfur</keyword>
<dbReference type="PROSITE" id="PS00645">
    <property type="entry name" value="COMPLEX1_51K_2"/>
    <property type="match status" value="1"/>
</dbReference>
<dbReference type="InterPro" id="IPR001949">
    <property type="entry name" value="NADH-UbQ_OxRdtase_51kDa_CS"/>
</dbReference>
<sequence length="319" mass="36057">MIFDLIIVDIISELKNSNLVGLGGAGFPTWKKWQAVKEAKNPRRFLICNLTEGEPGVFKDEYILQNHLSDLISGIVLATETISAQKSFIYLNDNYKKYIRRIQPQIKGKKIEIFLDTGGYITGEETTLLQVIEGKLRQPRSRPPYPTEVGLFGFPTLINNAETFYRAWQIANGNYQNKRFYSISGKNIARRIIEQKVDANVSDVLPEWLIKRAKFVQVGGISGCFLPKDKFSEIVSESVSFLKSESCGKCAPCREGSYRVVEKIIDLKKSENLWEKEEILSLIDDIAENAKESSFCGLGKSIALPIESVIKNFKSELIK</sequence>
<comment type="similarity">
    <text evidence="1">Belongs to the complex I 51 kDa subunit family.</text>
</comment>
<dbReference type="PANTHER" id="PTHR43578">
    <property type="entry name" value="NADH-QUINONE OXIDOREDUCTASE SUBUNIT F"/>
    <property type="match status" value="1"/>
</dbReference>
<reference evidence="7 8" key="1">
    <citation type="submission" date="2017-07" db="EMBL/GenBank/DDBJ databases">
        <title>Mechanisms for carbon and nitrogen cycling indicate functional differentiation within the Candidate Phyla Radiation.</title>
        <authorList>
            <person name="Danczak R.E."/>
            <person name="Johnston M.D."/>
            <person name="Kenah C."/>
            <person name="Slattery M."/>
            <person name="Wrighton K.C."/>
            <person name="Wilkins M.J."/>
        </authorList>
    </citation>
    <scope>NUCLEOTIDE SEQUENCE [LARGE SCALE GENOMIC DNA]</scope>
    <source>
        <strain evidence="7">Athens1014_28</strain>
    </source>
</reference>
<evidence type="ECO:0000313" key="8">
    <source>
        <dbReference type="Proteomes" id="UP000316495"/>
    </source>
</evidence>
<dbReference type="InterPro" id="IPR019575">
    <property type="entry name" value="Nuop51_4Fe4S-bd"/>
</dbReference>
<feature type="domain" description="NADH-ubiquinone oxidoreductase 51kDa subunit iron-sulphur binding" evidence="6">
    <location>
        <begin position="232"/>
        <end position="279"/>
    </location>
</feature>
<evidence type="ECO:0000256" key="5">
    <source>
        <dbReference type="ARBA" id="ARBA00023014"/>
    </source>
</evidence>
<proteinExistence type="inferred from homology"/>
<dbReference type="GO" id="GO:0051539">
    <property type="term" value="F:4 iron, 4 sulfur cluster binding"/>
    <property type="evidence" value="ECO:0007669"/>
    <property type="project" value="UniProtKB-KW"/>
</dbReference>
<dbReference type="PANTHER" id="PTHR43578:SF3">
    <property type="entry name" value="NADH-QUINONE OXIDOREDUCTASE SUBUNIT F"/>
    <property type="match status" value="1"/>
</dbReference>
<accession>A0A554LP95</accession>
<dbReference type="GO" id="GO:0008137">
    <property type="term" value="F:NADH dehydrogenase (ubiquinone) activity"/>
    <property type="evidence" value="ECO:0007669"/>
    <property type="project" value="InterPro"/>
</dbReference>
<organism evidence="7 8">
    <name type="scientific">Candidatus Berkelbacteria bacterium Athens1014_28</name>
    <dbReference type="NCBI Taxonomy" id="2017145"/>
    <lineage>
        <taxon>Bacteria</taxon>
        <taxon>Candidatus Berkelbacteria</taxon>
    </lineage>
</organism>
<dbReference type="SUPFAM" id="SSF142019">
    <property type="entry name" value="Nqo1 FMN-binding domain-like"/>
    <property type="match status" value="1"/>
</dbReference>
<dbReference type="InterPro" id="IPR037207">
    <property type="entry name" value="Nuop51_4Fe4S-bd_sf"/>
</dbReference>
<dbReference type="Gene3D" id="3.40.50.11540">
    <property type="entry name" value="NADH-ubiquinone oxidoreductase 51kDa subunit"/>
    <property type="match status" value="1"/>
</dbReference>
<dbReference type="AlphaFoldDB" id="A0A554LP95"/>
<dbReference type="SMART" id="SM00928">
    <property type="entry name" value="NADH_4Fe-4S"/>
    <property type="match status" value="1"/>
</dbReference>
<evidence type="ECO:0000259" key="6">
    <source>
        <dbReference type="SMART" id="SM00928"/>
    </source>
</evidence>
<evidence type="ECO:0000256" key="4">
    <source>
        <dbReference type="ARBA" id="ARBA00023004"/>
    </source>
</evidence>